<dbReference type="SMART" id="SM00448">
    <property type="entry name" value="REC"/>
    <property type="match status" value="1"/>
</dbReference>
<dbReference type="PROSITE" id="PS50110">
    <property type="entry name" value="RESPONSE_REGULATORY"/>
    <property type="match status" value="1"/>
</dbReference>
<dbReference type="Gene3D" id="1.10.8.60">
    <property type="match status" value="1"/>
</dbReference>
<reference evidence="9 10" key="1">
    <citation type="submission" date="2016-10" db="EMBL/GenBank/DDBJ databases">
        <authorList>
            <person name="de Groot N.N."/>
        </authorList>
    </citation>
    <scope>NUCLEOTIDE SEQUENCE [LARGE SCALE GENOMIC DNA]</scope>
    <source>
        <strain evidence="9 10">HL3</strain>
    </source>
</reference>
<dbReference type="InterPro" id="IPR001789">
    <property type="entry name" value="Sig_transdc_resp-reg_receiver"/>
</dbReference>
<keyword evidence="3" id="KW-0805">Transcription regulation</keyword>
<dbReference type="GO" id="GO:0005524">
    <property type="term" value="F:ATP binding"/>
    <property type="evidence" value="ECO:0007669"/>
    <property type="project" value="UniProtKB-KW"/>
</dbReference>
<dbReference type="PANTHER" id="PTHR32071">
    <property type="entry name" value="TRANSCRIPTIONAL REGULATORY PROTEIN"/>
    <property type="match status" value="1"/>
</dbReference>
<evidence type="ECO:0000313" key="9">
    <source>
        <dbReference type="EMBL" id="SFC95151.1"/>
    </source>
</evidence>
<evidence type="ECO:0000256" key="2">
    <source>
        <dbReference type="ARBA" id="ARBA00022840"/>
    </source>
</evidence>
<dbReference type="Proteomes" id="UP000198611">
    <property type="component" value="Unassembled WGS sequence"/>
</dbReference>
<dbReference type="SUPFAM" id="SSF46689">
    <property type="entry name" value="Homeodomain-like"/>
    <property type="match status" value="1"/>
</dbReference>
<gene>
    <name evidence="9" type="ORF">SAMN05660831_00207</name>
</gene>
<evidence type="ECO:0000259" key="8">
    <source>
        <dbReference type="PROSITE" id="PS50110"/>
    </source>
</evidence>
<dbReference type="InterPro" id="IPR002078">
    <property type="entry name" value="Sigma_54_int"/>
</dbReference>
<dbReference type="GO" id="GO:0000160">
    <property type="term" value="P:phosphorelay signal transduction system"/>
    <property type="evidence" value="ECO:0007669"/>
    <property type="project" value="InterPro"/>
</dbReference>
<dbReference type="InterPro" id="IPR003593">
    <property type="entry name" value="AAA+_ATPase"/>
</dbReference>
<organism evidence="9 10">
    <name type="scientific">Thiohalospira halophila DSM 15071</name>
    <dbReference type="NCBI Taxonomy" id="1123397"/>
    <lineage>
        <taxon>Bacteria</taxon>
        <taxon>Pseudomonadati</taxon>
        <taxon>Pseudomonadota</taxon>
        <taxon>Gammaproteobacteria</taxon>
        <taxon>Thiohalospirales</taxon>
        <taxon>Thiohalospiraceae</taxon>
        <taxon>Thiohalospira</taxon>
    </lineage>
</organism>
<dbReference type="SMART" id="SM00382">
    <property type="entry name" value="AAA"/>
    <property type="match status" value="1"/>
</dbReference>
<dbReference type="InterPro" id="IPR058031">
    <property type="entry name" value="AAA_lid_NorR"/>
</dbReference>
<dbReference type="CDD" id="cd00009">
    <property type="entry name" value="AAA"/>
    <property type="match status" value="1"/>
</dbReference>
<keyword evidence="5" id="KW-0804">Transcription</keyword>
<dbReference type="PROSITE" id="PS00676">
    <property type="entry name" value="SIGMA54_INTERACT_2"/>
    <property type="match status" value="1"/>
</dbReference>
<dbReference type="InterPro" id="IPR011006">
    <property type="entry name" value="CheY-like_superfamily"/>
</dbReference>
<dbReference type="GO" id="GO:0003677">
    <property type="term" value="F:DNA binding"/>
    <property type="evidence" value="ECO:0007669"/>
    <property type="project" value="UniProtKB-KW"/>
</dbReference>
<dbReference type="RefSeq" id="WP_093426897.1">
    <property type="nucleotide sequence ID" value="NZ_FOMJ01000001.1"/>
</dbReference>
<keyword evidence="10" id="KW-1185">Reference proteome</keyword>
<evidence type="ECO:0000256" key="3">
    <source>
        <dbReference type="ARBA" id="ARBA00023015"/>
    </source>
</evidence>
<evidence type="ECO:0000256" key="1">
    <source>
        <dbReference type="ARBA" id="ARBA00022741"/>
    </source>
</evidence>
<dbReference type="PROSITE" id="PS50045">
    <property type="entry name" value="SIGMA54_INTERACT_4"/>
    <property type="match status" value="1"/>
</dbReference>
<keyword evidence="1" id="KW-0547">Nucleotide-binding</keyword>
<dbReference type="Pfam" id="PF00158">
    <property type="entry name" value="Sigma54_activat"/>
    <property type="match status" value="1"/>
</dbReference>
<evidence type="ECO:0000259" key="7">
    <source>
        <dbReference type="PROSITE" id="PS50045"/>
    </source>
</evidence>
<dbReference type="SUPFAM" id="SSF52540">
    <property type="entry name" value="P-loop containing nucleoside triphosphate hydrolases"/>
    <property type="match status" value="1"/>
</dbReference>
<dbReference type="Pfam" id="PF25601">
    <property type="entry name" value="AAA_lid_14"/>
    <property type="match status" value="1"/>
</dbReference>
<protein>
    <submittedName>
        <fullName evidence="9">DNA-binding transcriptional response regulator, NtrC family, contains REC, AAA-type ATPase, and a Fis-type DNA-binding domains</fullName>
    </submittedName>
</protein>
<sequence length="441" mass="48026">MSTLLVVEDEAITRDTLTGVLERAGHRVTAVDSAEAARTADPSTFDLVLTDLRLPGAAGTDLIAIAEPTPVIVLTSYASVRSAVDSMKQGAVDYLAKPFDHDELVLLVDRTLRTADLERQNAALKSQVEAHYPVGGMIGESPAMQAVFDRLQRVAPTSATVLVLGESGTGKELAARAIHDASPRKDGPFITVNCAAIPAGLIESELFGHEKGAFTGADRQHRGLVEAAEGGTLFLDEIGELPAEAQARLLRVLQAGEVRRVGATGARHVDVRLVAATHRDLRTLVAKGDFREDLYYRLQVMEIRLPPLRERGGDVEALAEALLERACHRLNRPPLALTEAARRAVREHDWPGNVRELENAIERAVILADSEAIDTAALGLEPTPARPEGPTDDLSLDEYFIHFVRSHEGELTETELARRLGVSRKTLWERRQRLGIPRRPG</sequence>
<keyword evidence="6" id="KW-0597">Phosphoprotein</keyword>
<evidence type="ECO:0000313" key="10">
    <source>
        <dbReference type="Proteomes" id="UP000198611"/>
    </source>
</evidence>
<dbReference type="InterPro" id="IPR025944">
    <property type="entry name" value="Sigma_54_int_dom_CS"/>
</dbReference>
<feature type="modified residue" description="4-aspartylphosphate" evidence="6">
    <location>
        <position position="51"/>
    </location>
</feature>
<evidence type="ECO:0000256" key="5">
    <source>
        <dbReference type="ARBA" id="ARBA00023163"/>
    </source>
</evidence>
<dbReference type="AlphaFoldDB" id="A0A1I1NBT7"/>
<evidence type="ECO:0000256" key="6">
    <source>
        <dbReference type="PROSITE-ProRule" id="PRU00169"/>
    </source>
</evidence>
<dbReference type="EMBL" id="FOMJ01000001">
    <property type="protein sequence ID" value="SFC95151.1"/>
    <property type="molecule type" value="Genomic_DNA"/>
</dbReference>
<keyword evidence="4 9" id="KW-0238">DNA-binding</keyword>
<dbReference type="SUPFAM" id="SSF52172">
    <property type="entry name" value="CheY-like"/>
    <property type="match status" value="1"/>
</dbReference>
<dbReference type="GO" id="GO:0006355">
    <property type="term" value="P:regulation of DNA-templated transcription"/>
    <property type="evidence" value="ECO:0007669"/>
    <property type="project" value="InterPro"/>
</dbReference>
<dbReference type="PROSITE" id="PS00688">
    <property type="entry name" value="SIGMA54_INTERACT_3"/>
    <property type="match status" value="1"/>
</dbReference>
<dbReference type="InterPro" id="IPR009057">
    <property type="entry name" value="Homeodomain-like_sf"/>
</dbReference>
<feature type="domain" description="Response regulatory" evidence="8">
    <location>
        <begin position="3"/>
        <end position="112"/>
    </location>
</feature>
<dbReference type="Gene3D" id="3.40.50.2300">
    <property type="match status" value="1"/>
</dbReference>
<dbReference type="PANTHER" id="PTHR32071:SF117">
    <property type="entry name" value="PTS-DEPENDENT DIHYDROXYACETONE KINASE OPERON REGULATORY PROTEIN-RELATED"/>
    <property type="match status" value="1"/>
</dbReference>
<dbReference type="Gene3D" id="3.40.50.300">
    <property type="entry name" value="P-loop containing nucleotide triphosphate hydrolases"/>
    <property type="match status" value="1"/>
</dbReference>
<dbReference type="InterPro" id="IPR025943">
    <property type="entry name" value="Sigma_54_int_dom_ATP-bd_2"/>
</dbReference>
<feature type="domain" description="Sigma-54 factor interaction" evidence="7">
    <location>
        <begin position="137"/>
        <end position="366"/>
    </location>
</feature>
<dbReference type="Pfam" id="PF00072">
    <property type="entry name" value="Response_reg"/>
    <property type="match status" value="1"/>
</dbReference>
<name>A0A1I1NBT7_9GAMM</name>
<dbReference type="STRING" id="1123397.SAMN05660831_00207"/>
<dbReference type="OrthoDB" id="9804019at2"/>
<evidence type="ECO:0000256" key="4">
    <source>
        <dbReference type="ARBA" id="ARBA00023125"/>
    </source>
</evidence>
<dbReference type="FunFam" id="3.40.50.300:FF:000006">
    <property type="entry name" value="DNA-binding transcriptional regulator NtrC"/>
    <property type="match status" value="1"/>
</dbReference>
<keyword evidence="2" id="KW-0067">ATP-binding</keyword>
<accession>A0A1I1NBT7</accession>
<dbReference type="InterPro" id="IPR027417">
    <property type="entry name" value="P-loop_NTPase"/>
</dbReference>
<proteinExistence type="predicted"/>